<keyword evidence="4 6" id="KW-0862">Zinc</keyword>
<name>A0A3D4V5E9_9BACT</name>
<evidence type="ECO:0000256" key="3">
    <source>
        <dbReference type="ARBA" id="ARBA00022801"/>
    </source>
</evidence>
<dbReference type="CDD" id="cd07333">
    <property type="entry name" value="M48C_bepA_like"/>
    <property type="match status" value="1"/>
</dbReference>
<evidence type="ECO:0000313" key="10">
    <source>
        <dbReference type="Proteomes" id="UP000264071"/>
    </source>
</evidence>
<dbReference type="AlphaFoldDB" id="A0A3D4V5E9"/>
<keyword evidence="2" id="KW-0479">Metal-binding</keyword>
<comment type="caution">
    <text evidence="9">The sequence shown here is derived from an EMBL/GenBank/DDBJ whole genome shotgun (WGS) entry which is preliminary data.</text>
</comment>
<dbReference type="GO" id="GO:0051603">
    <property type="term" value="P:proteolysis involved in protein catabolic process"/>
    <property type="evidence" value="ECO:0007669"/>
    <property type="project" value="TreeGrafter"/>
</dbReference>
<organism evidence="9 10">
    <name type="scientific">Gemmatimonas aurantiaca</name>
    <dbReference type="NCBI Taxonomy" id="173480"/>
    <lineage>
        <taxon>Bacteria</taxon>
        <taxon>Pseudomonadati</taxon>
        <taxon>Gemmatimonadota</taxon>
        <taxon>Gemmatimonadia</taxon>
        <taxon>Gemmatimonadales</taxon>
        <taxon>Gemmatimonadaceae</taxon>
        <taxon>Gemmatimonas</taxon>
    </lineage>
</organism>
<proteinExistence type="inferred from homology"/>
<reference evidence="9 10" key="1">
    <citation type="journal article" date="2018" name="Nat. Biotechnol.">
        <title>A standardized bacterial taxonomy based on genome phylogeny substantially revises the tree of life.</title>
        <authorList>
            <person name="Parks D.H."/>
            <person name="Chuvochina M."/>
            <person name="Waite D.W."/>
            <person name="Rinke C."/>
            <person name="Skarshewski A."/>
            <person name="Chaumeil P.A."/>
            <person name="Hugenholtz P."/>
        </authorList>
    </citation>
    <scope>NUCLEOTIDE SEQUENCE [LARGE SCALE GENOMIC DNA]</scope>
    <source>
        <strain evidence="9">UBA8844</strain>
    </source>
</reference>
<dbReference type="GO" id="GO:0046872">
    <property type="term" value="F:metal ion binding"/>
    <property type="evidence" value="ECO:0007669"/>
    <property type="project" value="UniProtKB-KW"/>
</dbReference>
<dbReference type="EMBL" id="DPIY01000002">
    <property type="protein sequence ID" value="HCT56024.1"/>
    <property type="molecule type" value="Genomic_DNA"/>
</dbReference>
<dbReference type="PANTHER" id="PTHR22726">
    <property type="entry name" value="METALLOENDOPEPTIDASE OMA1"/>
    <property type="match status" value="1"/>
</dbReference>
<evidence type="ECO:0000259" key="8">
    <source>
        <dbReference type="Pfam" id="PF01435"/>
    </source>
</evidence>
<dbReference type="Gene3D" id="3.30.2010.10">
    <property type="entry name" value="Metalloproteases ('zincins'), catalytic domain"/>
    <property type="match status" value="1"/>
</dbReference>
<dbReference type="InterPro" id="IPR001915">
    <property type="entry name" value="Peptidase_M48"/>
</dbReference>
<feature type="domain" description="Peptidase M48" evidence="8">
    <location>
        <begin position="81"/>
        <end position="254"/>
    </location>
</feature>
<sequence length="291" mass="31491">MTTTVTTTDRPHPATWGATATTTGQSAMRTVLLLGAGVLFAACVPNTSQEVAMGNDYAQQIERELPIVRDPEIVRYINVLGDSIARVVDDRSLTWHFNVVDQGDINAFAVPGGHIYVNRGLIEKSTNMSELAGVIGHEIAHVTQRHSMKQMAAAQRANAGLSIGCILAPSVCQGAAGAGVQVLAQAGFAKFSRDDETEADRFGVKYVTRSGIDPRGMPSMFRILLAERQTNPSGVEGFFASHPIEESRIETTEEEIAKLDKIVLSSLSRDSPAFQAFKRRLASLPRTPARR</sequence>
<dbReference type="GO" id="GO:0016020">
    <property type="term" value="C:membrane"/>
    <property type="evidence" value="ECO:0007669"/>
    <property type="project" value="TreeGrafter"/>
</dbReference>
<comment type="cofactor">
    <cofactor evidence="6">
        <name>Zn(2+)</name>
        <dbReference type="ChEBI" id="CHEBI:29105"/>
    </cofactor>
    <text evidence="6">Binds 1 zinc ion per subunit.</text>
</comment>
<dbReference type="InterPro" id="IPR051156">
    <property type="entry name" value="Mito/Outer_Membr_Metalloprot"/>
</dbReference>
<comment type="similarity">
    <text evidence="6">Belongs to the peptidase M48 family.</text>
</comment>
<dbReference type="GO" id="GO:0004222">
    <property type="term" value="F:metalloendopeptidase activity"/>
    <property type="evidence" value="ECO:0007669"/>
    <property type="project" value="InterPro"/>
</dbReference>
<dbReference type="Pfam" id="PF01435">
    <property type="entry name" value="Peptidase_M48"/>
    <property type="match status" value="1"/>
</dbReference>
<evidence type="ECO:0000256" key="6">
    <source>
        <dbReference type="RuleBase" id="RU003983"/>
    </source>
</evidence>
<evidence type="ECO:0000313" key="9">
    <source>
        <dbReference type="EMBL" id="HCT56024.1"/>
    </source>
</evidence>
<gene>
    <name evidence="9" type="ORF">DGD08_02300</name>
</gene>
<feature type="region of interest" description="Disordered" evidence="7">
    <location>
        <begin position="1"/>
        <end position="21"/>
    </location>
</feature>
<evidence type="ECO:0000256" key="1">
    <source>
        <dbReference type="ARBA" id="ARBA00022670"/>
    </source>
</evidence>
<dbReference type="Proteomes" id="UP000264071">
    <property type="component" value="Unassembled WGS sequence"/>
</dbReference>
<protein>
    <submittedName>
        <fullName evidence="9">Peptidase M48 Ste24p</fullName>
    </submittedName>
</protein>
<evidence type="ECO:0000256" key="5">
    <source>
        <dbReference type="ARBA" id="ARBA00023049"/>
    </source>
</evidence>
<dbReference type="PANTHER" id="PTHR22726:SF1">
    <property type="entry name" value="METALLOENDOPEPTIDASE OMA1, MITOCHONDRIAL"/>
    <property type="match status" value="1"/>
</dbReference>
<evidence type="ECO:0000256" key="4">
    <source>
        <dbReference type="ARBA" id="ARBA00022833"/>
    </source>
</evidence>
<keyword evidence="5 6" id="KW-0482">Metalloprotease</keyword>
<keyword evidence="1 6" id="KW-0645">Protease</keyword>
<evidence type="ECO:0000256" key="7">
    <source>
        <dbReference type="SAM" id="MobiDB-lite"/>
    </source>
</evidence>
<keyword evidence="3 6" id="KW-0378">Hydrolase</keyword>
<accession>A0A3D4V5E9</accession>
<evidence type="ECO:0000256" key="2">
    <source>
        <dbReference type="ARBA" id="ARBA00022723"/>
    </source>
</evidence>